<evidence type="ECO:0000313" key="3">
    <source>
        <dbReference type="Proteomes" id="UP000324222"/>
    </source>
</evidence>
<evidence type="ECO:0000256" key="1">
    <source>
        <dbReference type="SAM" id="MobiDB-lite"/>
    </source>
</evidence>
<feature type="compositionally biased region" description="Acidic residues" evidence="1">
    <location>
        <begin position="129"/>
        <end position="139"/>
    </location>
</feature>
<proteinExistence type="predicted"/>
<organism evidence="2 3">
    <name type="scientific">Portunus trituberculatus</name>
    <name type="common">Swimming crab</name>
    <name type="synonym">Neptunus trituberculatus</name>
    <dbReference type="NCBI Taxonomy" id="210409"/>
    <lineage>
        <taxon>Eukaryota</taxon>
        <taxon>Metazoa</taxon>
        <taxon>Ecdysozoa</taxon>
        <taxon>Arthropoda</taxon>
        <taxon>Crustacea</taxon>
        <taxon>Multicrustacea</taxon>
        <taxon>Malacostraca</taxon>
        <taxon>Eumalacostraca</taxon>
        <taxon>Eucarida</taxon>
        <taxon>Decapoda</taxon>
        <taxon>Pleocyemata</taxon>
        <taxon>Brachyura</taxon>
        <taxon>Eubrachyura</taxon>
        <taxon>Portunoidea</taxon>
        <taxon>Portunidae</taxon>
        <taxon>Portuninae</taxon>
        <taxon>Portunus</taxon>
    </lineage>
</organism>
<dbReference type="Proteomes" id="UP000324222">
    <property type="component" value="Unassembled WGS sequence"/>
</dbReference>
<sequence>MFPSLLSSPMGLSLHGMAQANEMHEARVRENKFPTCTVKPISSGLFTKNSPQLSDKLLLFHQNLRKRCLTRPFKTTKSQYHFKQHGVFTQTEQFRALDTGSKCFHKSLVHFYNTVDLTYKPEARKEADDGVEDEEELDENASKRQHTPHDDAGQGLGVHTLLRDLPGYLPKKAPTKVSGTDTRNQRESSASRVVKGTAALESLCHSIRFMMKNSANTTLEINTDEHYQNPPMYLYKANTTMENNTNE</sequence>
<feature type="region of interest" description="Disordered" evidence="1">
    <location>
        <begin position="124"/>
        <end position="191"/>
    </location>
</feature>
<feature type="compositionally biased region" description="Polar residues" evidence="1">
    <location>
        <begin position="177"/>
        <end position="191"/>
    </location>
</feature>
<keyword evidence="3" id="KW-1185">Reference proteome</keyword>
<name>A0A5B7F264_PORTR</name>
<evidence type="ECO:0000313" key="2">
    <source>
        <dbReference type="EMBL" id="MPC40622.1"/>
    </source>
</evidence>
<gene>
    <name evidence="2" type="ORF">E2C01_034185</name>
</gene>
<comment type="caution">
    <text evidence="2">The sequence shown here is derived from an EMBL/GenBank/DDBJ whole genome shotgun (WGS) entry which is preliminary data.</text>
</comment>
<accession>A0A5B7F264</accession>
<dbReference type="AlphaFoldDB" id="A0A5B7F264"/>
<protein>
    <submittedName>
        <fullName evidence="2">Uncharacterized protein</fullName>
    </submittedName>
</protein>
<dbReference type="EMBL" id="VSRR010004756">
    <property type="protein sequence ID" value="MPC40622.1"/>
    <property type="molecule type" value="Genomic_DNA"/>
</dbReference>
<reference evidence="2 3" key="1">
    <citation type="submission" date="2019-05" db="EMBL/GenBank/DDBJ databases">
        <title>Another draft genome of Portunus trituberculatus and its Hox gene families provides insights of decapod evolution.</title>
        <authorList>
            <person name="Jeong J.-H."/>
            <person name="Song I."/>
            <person name="Kim S."/>
            <person name="Choi T."/>
            <person name="Kim D."/>
            <person name="Ryu S."/>
            <person name="Kim W."/>
        </authorList>
    </citation>
    <scope>NUCLEOTIDE SEQUENCE [LARGE SCALE GENOMIC DNA]</scope>
    <source>
        <tissue evidence="2">Muscle</tissue>
    </source>
</reference>